<keyword evidence="3" id="KW-1185">Reference proteome</keyword>
<comment type="caution">
    <text evidence="2">The sequence shown here is derived from an EMBL/GenBank/DDBJ whole genome shotgun (WGS) entry which is preliminary data.</text>
</comment>
<evidence type="ECO:0000313" key="3">
    <source>
        <dbReference type="Proteomes" id="UP001146120"/>
    </source>
</evidence>
<sequence>MSRRRFETLTAAFCLHDPDDTNDDPWFPVRDFICAFNKRRNDVVHAGTYLCVDESMVQWYGTEAKNHHLGLPHKTKIPRKPMSQGAEIKTIADAESGVLGKLRQRGKQFTHQFGEGTAITLRLTSPFYGSRRIVVGDSAFASVKTLIELERRGLYFMGLAKTASSGYPKQHMVQWSATARRDDSYVMRSESPLMYALCWSDRNPKCIIANRGTTAPGNDSIRTRHKIVRHGDGTSETVRFTLQVPVSICIVTSHTILSMLCFRFASFRSTRKREKTTAVRSENARCAAKSALSSAPRGRFQRRTTSFRSVARSQSVSAMRNTWHKQNELQNANASHGKFFVLYGYRYAQHLPPVVFVGGRMMI</sequence>
<dbReference type="InterPro" id="IPR029526">
    <property type="entry name" value="PGBD"/>
</dbReference>
<dbReference type="AlphaFoldDB" id="A0AAV2YX60"/>
<name>A0AAV2YX60_9STRA</name>
<reference evidence="2" key="2">
    <citation type="journal article" date="2023" name="Microbiol Resour">
        <title>Decontamination and Annotation of the Draft Genome Sequence of the Oomycete Lagenidium giganteum ARSEF 373.</title>
        <authorList>
            <person name="Morgan W.R."/>
            <person name="Tartar A."/>
        </authorList>
    </citation>
    <scope>NUCLEOTIDE SEQUENCE</scope>
    <source>
        <strain evidence="2">ARSEF 373</strain>
    </source>
</reference>
<dbReference type="EMBL" id="DAKRPA010000094">
    <property type="protein sequence ID" value="DAZ98941.1"/>
    <property type="molecule type" value="Genomic_DNA"/>
</dbReference>
<feature type="domain" description="PiggyBac transposable element-derived protein" evidence="1">
    <location>
        <begin position="1"/>
        <end position="214"/>
    </location>
</feature>
<proteinExistence type="predicted"/>
<reference evidence="2" key="1">
    <citation type="submission" date="2022-11" db="EMBL/GenBank/DDBJ databases">
        <authorList>
            <person name="Morgan W.R."/>
            <person name="Tartar A."/>
        </authorList>
    </citation>
    <scope>NUCLEOTIDE SEQUENCE</scope>
    <source>
        <strain evidence="2">ARSEF 373</strain>
    </source>
</reference>
<evidence type="ECO:0000259" key="1">
    <source>
        <dbReference type="Pfam" id="PF13843"/>
    </source>
</evidence>
<accession>A0AAV2YX60</accession>
<gene>
    <name evidence="2" type="ORF">N0F65_001380</name>
</gene>
<dbReference type="PANTHER" id="PTHR46599:SF3">
    <property type="entry name" value="PIGGYBAC TRANSPOSABLE ELEMENT-DERIVED PROTEIN 4"/>
    <property type="match status" value="1"/>
</dbReference>
<dbReference type="Pfam" id="PF13843">
    <property type="entry name" value="DDE_Tnp_1_7"/>
    <property type="match status" value="1"/>
</dbReference>
<dbReference type="PANTHER" id="PTHR46599">
    <property type="entry name" value="PIGGYBAC TRANSPOSABLE ELEMENT-DERIVED PROTEIN 4"/>
    <property type="match status" value="1"/>
</dbReference>
<protein>
    <recommendedName>
        <fullName evidence="1">PiggyBac transposable element-derived protein domain-containing protein</fullName>
    </recommendedName>
</protein>
<organism evidence="2 3">
    <name type="scientific">Lagenidium giganteum</name>
    <dbReference type="NCBI Taxonomy" id="4803"/>
    <lineage>
        <taxon>Eukaryota</taxon>
        <taxon>Sar</taxon>
        <taxon>Stramenopiles</taxon>
        <taxon>Oomycota</taxon>
        <taxon>Peronosporomycetes</taxon>
        <taxon>Pythiales</taxon>
        <taxon>Pythiaceae</taxon>
    </lineage>
</organism>
<dbReference type="Proteomes" id="UP001146120">
    <property type="component" value="Unassembled WGS sequence"/>
</dbReference>
<evidence type="ECO:0000313" key="2">
    <source>
        <dbReference type="EMBL" id="DAZ98941.1"/>
    </source>
</evidence>